<evidence type="ECO:0000256" key="1">
    <source>
        <dbReference type="SAM" id="Phobius"/>
    </source>
</evidence>
<organism evidence="2 3">
    <name type="scientific">Paracraurococcus ruber</name>
    <dbReference type="NCBI Taxonomy" id="77675"/>
    <lineage>
        <taxon>Bacteria</taxon>
        <taxon>Pseudomonadati</taxon>
        <taxon>Pseudomonadota</taxon>
        <taxon>Alphaproteobacteria</taxon>
        <taxon>Acetobacterales</taxon>
        <taxon>Roseomonadaceae</taxon>
        <taxon>Paracraurococcus</taxon>
    </lineage>
</organism>
<dbReference type="EMBL" id="NRSG01000037">
    <property type="protein sequence ID" value="MBK1658067.1"/>
    <property type="molecule type" value="Genomic_DNA"/>
</dbReference>
<feature type="transmembrane region" description="Helical" evidence="1">
    <location>
        <begin position="12"/>
        <end position="31"/>
    </location>
</feature>
<proteinExistence type="predicted"/>
<comment type="caution">
    <text evidence="2">The sequence shown here is derived from an EMBL/GenBank/DDBJ whole genome shotgun (WGS) entry which is preliminary data.</text>
</comment>
<protein>
    <submittedName>
        <fullName evidence="2">Uncharacterized protein</fullName>
    </submittedName>
</protein>
<name>A0ABS1CVT2_9PROT</name>
<accession>A0ABS1CVT2</accession>
<keyword evidence="1" id="KW-0472">Membrane</keyword>
<gene>
    <name evidence="2" type="ORF">CKO45_07475</name>
</gene>
<keyword evidence="3" id="KW-1185">Reference proteome</keyword>
<dbReference type="RefSeq" id="WP_133217542.1">
    <property type="nucleotide sequence ID" value="NZ_NRSG01000037.1"/>
</dbReference>
<dbReference type="Proteomes" id="UP000697995">
    <property type="component" value="Unassembled WGS sequence"/>
</dbReference>
<keyword evidence="1" id="KW-1133">Transmembrane helix</keyword>
<evidence type="ECO:0000313" key="2">
    <source>
        <dbReference type="EMBL" id="MBK1658067.1"/>
    </source>
</evidence>
<evidence type="ECO:0000313" key="3">
    <source>
        <dbReference type="Proteomes" id="UP000697995"/>
    </source>
</evidence>
<feature type="transmembrane region" description="Helical" evidence="1">
    <location>
        <begin position="37"/>
        <end position="55"/>
    </location>
</feature>
<sequence>MITGHIMRNLWAWTAGGLAIAVLCVWGRMQFGNGHHFGDFASLAFMFAGTTMILISQRGLVRPEMDPDAA</sequence>
<reference evidence="2 3" key="1">
    <citation type="journal article" date="2020" name="Microorganisms">
        <title>Osmotic Adaptation and Compatible Solute Biosynthesis of Phototrophic Bacteria as Revealed from Genome Analyses.</title>
        <authorList>
            <person name="Imhoff J.F."/>
            <person name="Rahn T."/>
            <person name="Kunzel S."/>
            <person name="Keller A."/>
            <person name="Neulinger S.C."/>
        </authorList>
    </citation>
    <scope>NUCLEOTIDE SEQUENCE [LARGE SCALE GENOMIC DNA]</scope>
    <source>
        <strain evidence="2 3">DSM 15382</strain>
    </source>
</reference>
<keyword evidence="1" id="KW-0812">Transmembrane</keyword>